<evidence type="ECO:0000313" key="2">
    <source>
        <dbReference type="EMBL" id="KIA60562.1"/>
    </source>
</evidence>
<dbReference type="SUPFAM" id="SSF52402">
    <property type="entry name" value="Adenine nucleotide alpha hydrolases-like"/>
    <property type="match status" value="1"/>
</dbReference>
<dbReference type="EMBL" id="JNFP01000065">
    <property type="protein sequence ID" value="KIA60562.1"/>
    <property type="molecule type" value="Genomic_DNA"/>
</dbReference>
<dbReference type="InterPro" id="IPR014729">
    <property type="entry name" value="Rossmann-like_a/b/a_fold"/>
</dbReference>
<gene>
    <name evidence="2" type="ORF">FG87_36215</name>
</gene>
<dbReference type="Proteomes" id="UP000031364">
    <property type="component" value="Unassembled WGS sequence"/>
</dbReference>
<name>A0ABR4Z5G8_9NOCA</name>
<proteinExistence type="predicted"/>
<keyword evidence="3" id="KW-1185">Reference proteome</keyword>
<evidence type="ECO:0000259" key="1">
    <source>
        <dbReference type="Pfam" id="PF00733"/>
    </source>
</evidence>
<comment type="caution">
    <text evidence="2">The sequence shown here is derived from an EMBL/GenBank/DDBJ whole genome shotgun (WGS) entry which is preliminary data.</text>
</comment>
<evidence type="ECO:0000313" key="3">
    <source>
        <dbReference type="Proteomes" id="UP000031364"/>
    </source>
</evidence>
<feature type="domain" description="Asparagine synthetase" evidence="1">
    <location>
        <begin position="64"/>
        <end position="198"/>
    </location>
</feature>
<dbReference type="Pfam" id="PF00733">
    <property type="entry name" value="Asn_synthase"/>
    <property type="match status" value="1"/>
</dbReference>
<dbReference type="RefSeq" id="WP_043679846.1">
    <property type="nucleotide sequence ID" value="NZ_BDCI01000023.1"/>
</dbReference>
<reference evidence="2 3" key="1">
    <citation type="journal article" date="2014" name="Int. J. Syst. Evol. Microbiol.">
        <title>Nocardia vulneris sp. nov., isolated from wounds of human patients in North America.</title>
        <authorList>
            <person name="Lasker B.A."/>
            <person name="Bell M."/>
            <person name="Klenk H.P."/>
            <person name="Sproer C."/>
            <person name="Schumann C."/>
            <person name="Schumann P."/>
            <person name="Brown J.M."/>
        </authorList>
    </citation>
    <scope>NUCLEOTIDE SEQUENCE [LARGE SCALE GENOMIC DNA]</scope>
    <source>
        <strain evidence="2 3">W9851</strain>
    </source>
</reference>
<dbReference type="Gene3D" id="3.40.50.620">
    <property type="entry name" value="HUPs"/>
    <property type="match status" value="1"/>
</dbReference>
<protein>
    <recommendedName>
        <fullName evidence="1">Asparagine synthetase domain-containing protein</fullName>
    </recommendedName>
</protein>
<sequence>MTASDFAEQTGESLQYVADLQDIAATNPGLRQLADPAKAAELIAEETCSRLDAIFRAQPGEPVVLLSGGVDSILVAAAAVSIGARPRAITVIAEGGTDRTNATAAATALGLRHDVVELDQHATVSLAQDAVRRLGLPELWEVSYAIPLLSMLPTLNRIDTVGPILTGSGADAIIAGGRELHHPVNSAEAAVELDQIVRAESANNFVYQRLVPDFYPRVLGRYADQLVHVFQTVRFWTVAETLGPSALFGDHDGEPVDKLCLRMACETLLPTGAGALAWAKKSAIQRSAGIMGSLSDAARRYAASLPGARTYTDPMTEPFEAVATRLFLAILSDTDNPGQELSAWTS</sequence>
<accession>A0ABR4Z5G8</accession>
<dbReference type="InterPro" id="IPR001962">
    <property type="entry name" value="Asn_synthase"/>
</dbReference>
<organism evidence="2 3">
    <name type="scientific">Nocardia vulneris</name>
    <dbReference type="NCBI Taxonomy" id="1141657"/>
    <lineage>
        <taxon>Bacteria</taxon>
        <taxon>Bacillati</taxon>
        <taxon>Actinomycetota</taxon>
        <taxon>Actinomycetes</taxon>
        <taxon>Mycobacteriales</taxon>
        <taxon>Nocardiaceae</taxon>
        <taxon>Nocardia</taxon>
    </lineage>
</organism>